<protein>
    <recommendedName>
        <fullName evidence="2">CsbD-like domain-containing protein</fullName>
    </recommendedName>
</protein>
<keyword evidence="4" id="KW-1185">Reference proteome</keyword>
<evidence type="ECO:0000256" key="1">
    <source>
        <dbReference type="ARBA" id="ARBA00009129"/>
    </source>
</evidence>
<dbReference type="Pfam" id="PF05532">
    <property type="entry name" value="CsbD"/>
    <property type="match status" value="1"/>
</dbReference>
<dbReference type="Gene3D" id="1.10.1470.10">
    <property type="entry name" value="YjbJ"/>
    <property type="match status" value="1"/>
</dbReference>
<comment type="similarity">
    <text evidence="1">Belongs to the UPF0337 (CsbD) family.</text>
</comment>
<gene>
    <name evidence="3" type="ORF">PTKU64_63330</name>
</gene>
<evidence type="ECO:0000313" key="3">
    <source>
        <dbReference type="EMBL" id="BCZ82658.1"/>
    </source>
</evidence>
<dbReference type="SUPFAM" id="SSF69047">
    <property type="entry name" value="Hypothetical protein YjbJ"/>
    <property type="match status" value="1"/>
</dbReference>
<dbReference type="InterPro" id="IPR036629">
    <property type="entry name" value="YjbJ_sf"/>
</dbReference>
<feature type="domain" description="CsbD-like" evidence="2">
    <location>
        <begin position="39"/>
        <end position="90"/>
    </location>
</feature>
<dbReference type="InterPro" id="IPR008462">
    <property type="entry name" value="CsbD"/>
</dbReference>
<proteinExistence type="inferred from homology"/>
<evidence type="ECO:0000259" key="2">
    <source>
        <dbReference type="Pfam" id="PF05532"/>
    </source>
</evidence>
<evidence type="ECO:0000313" key="4">
    <source>
        <dbReference type="Proteomes" id="UP001319874"/>
    </source>
</evidence>
<sequence>MPGLKRATRLPQALARELHVTNSDGACAPIDRESDMNRDQIKGVAQQVKGKVNEVVGKVTGNRTQQLKGDLQQATGTARKAFGDGKEKIRRMGR</sequence>
<dbReference type="Proteomes" id="UP001319874">
    <property type="component" value="Chromosome 3"/>
</dbReference>
<organism evidence="3 4">
    <name type="scientific">Paraburkholderia terrae</name>
    <dbReference type="NCBI Taxonomy" id="311230"/>
    <lineage>
        <taxon>Bacteria</taxon>
        <taxon>Pseudomonadati</taxon>
        <taxon>Pseudomonadota</taxon>
        <taxon>Betaproteobacteria</taxon>
        <taxon>Burkholderiales</taxon>
        <taxon>Burkholderiaceae</taxon>
        <taxon>Paraburkholderia</taxon>
    </lineage>
</organism>
<name>A0ABM7U789_9BURK</name>
<accession>A0ABM7U789</accession>
<dbReference type="EMBL" id="AP024957">
    <property type="protein sequence ID" value="BCZ82658.1"/>
    <property type="molecule type" value="Genomic_DNA"/>
</dbReference>
<reference evidence="3 4" key="1">
    <citation type="journal article" date="2022" name="Front. Microbiol.">
        <title>Identification and characterization of a novel class of self-sufficient cytochrome P450 hydroxylase involved in cyclohexanecarboxylate degradation in Paraburkholderia terrae strain KU-64.</title>
        <authorList>
            <person name="Yamamoto T."/>
            <person name="Hasegawa Y."/>
            <person name="Iwaki H."/>
        </authorList>
    </citation>
    <scope>NUCLEOTIDE SEQUENCE [LARGE SCALE GENOMIC DNA]</scope>
    <source>
        <strain evidence="3 4">KU-64</strain>
    </source>
</reference>